<evidence type="ECO:0000256" key="4">
    <source>
        <dbReference type="ARBA" id="ARBA00023235"/>
    </source>
</evidence>
<dbReference type="NCBIfam" id="TIGR00492">
    <property type="entry name" value="alr"/>
    <property type="match status" value="1"/>
</dbReference>
<evidence type="ECO:0000256" key="6">
    <source>
        <dbReference type="PIRSR" id="PIRSR600821-50"/>
    </source>
</evidence>
<comment type="similarity">
    <text evidence="5">Belongs to the alanine racemase family.</text>
</comment>
<evidence type="ECO:0000256" key="5">
    <source>
        <dbReference type="HAMAP-Rule" id="MF_01201"/>
    </source>
</evidence>
<reference evidence="10" key="1">
    <citation type="submission" date="2016-09" db="EMBL/GenBank/DDBJ databases">
        <authorList>
            <person name="Varghese N."/>
            <person name="Submissions S."/>
        </authorList>
    </citation>
    <scope>NUCLEOTIDE SEQUENCE [LARGE SCALE GENOMIC DNA]</scope>
    <source>
        <strain evidence="10">ANC 3699</strain>
    </source>
</reference>
<dbReference type="GO" id="GO:0030632">
    <property type="term" value="P:D-alanine biosynthetic process"/>
    <property type="evidence" value="ECO:0007669"/>
    <property type="project" value="UniProtKB-UniRule"/>
</dbReference>
<dbReference type="Proteomes" id="UP000242317">
    <property type="component" value="Unassembled WGS sequence"/>
</dbReference>
<protein>
    <recommendedName>
        <fullName evidence="5">Alanine racemase</fullName>
        <ecNumber evidence="5">5.1.1.1</ecNumber>
    </recommendedName>
</protein>
<dbReference type="Pfam" id="PF01168">
    <property type="entry name" value="Ala_racemase_N"/>
    <property type="match status" value="1"/>
</dbReference>
<keyword evidence="4 5" id="KW-0413">Isomerase</keyword>
<evidence type="ECO:0000313" key="9">
    <source>
        <dbReference type="EMBL" id="SDB85469.1"/>
    </source>
</evidence>
<dbReference type="FunFam" id="3.20.20.10:FF:000002">
    <property type="entry name" value="Alanine racemase"/>
    <property type="match status" value="1"/>
</dbReference>
<feature type="binding site" evidence="5 7">
    <location>
        <position position="132"/>
    </location>
    <ligand>
        <name>substrate</name>
    </ligand>
</feature>
<comment type="cofactor">
    <cofactor evidence="2 5 6">
        <name>pyridoxal 5'-phosphate</name>
        <dbReference type="ChEBI" id="CHEBI:597326"/>
    </cofactor>
</comment>
<dbReference type="InterPro" id="IPR000821">
    <property type="entry name" value="Ala_racemase"/>
</dbReference>
<dbReference type="GO" id="GO:0008784">
    <property type="term" value="F:alanine racemase activity"/>
    <property type="evidence" value="ECO:0007669"/>
    <property type="project" value="UniProtKB-UniRule"/>
</dbReference>
<dbReference type="HAMAP" id="MF_01201">
    <property type="entry name" value="Ala_racemase"/>
    <property type="match status" value="1"/>
</dbReference>
<feature type="active site" description="Proton acceptor; specific for L-alanine" evidence="5">
    <location>
        <position position="255"/>
    </location>
</feature>
<dbReference type="UniPathway" id="UPA00042">
    <property type="reaction ID" value="UER00497"/>
</dbReference>
<dbReference type="SUPFAM" id="SSF51419">
    <property type="entry name" value="PLP-binding barrel"/>
    <property type="match status" value="1"/>
</dbReference>
<name>A0A1G6GU20_9GAMM</name>
<proteinExistence type="inferred from homology"/>
<dbReference type="SMART" id="SM01005">
    <property type="entry name" value="Ala_racemase_C"/>
    <property type="match status" value="1"/>
</dbReference>
<dbReference type="InterPro" id="IPR011079">
    <property type="entry name" value="Ala_racemase_C"/>
</dbReference>
<dbReference type="GO" id="GO:0005829">
    <property type="term" value="C:cytosol"/>
    <property type="evidence" value="ECO:0007669"/>
    <property type="project" value="TreeGrafter"/>
</dbReference>
<dbReference type="RefSeq" id="WP_092615249.1">
    <property type="nucleotide sequence ID" value="NZ_FMYK01000001.1"/>
</dbReference>
<feature type="binding site" evidence="5 7">
    <location>
        <position position="303"/>
    </location>
    <ligand>
        <name>substrate</name>
    </ligand>
</feature>
<comment type="function">
    <text evidence="5">Catalyzes the interconversion of L-alanine and D-alanine. May also act on other amino acids.</text>
</comment>
<keyword evidence="3 5" id="KW-0663">Pyridoxal phosphate</keyword>
<evidence type="ECO:0000313" key="10">
    <source>
        <dbReference type="Proteomes" id="UP000242317"/>
    </source>
</evidence>
<feature type="modified residue" description="N6-(pyridoxal phosphate)lysine" evidence="5 6">
    <location>
        <position position="34"/>
    </location>
</feature>
<comment type="pathway">
    <text evidence="5">Amino-acid biosynthesis; D-alanine biosynthesis; D-alanine from L-alanine: step 1/1.</text>
</comment>
<dbReference type="SUPFAM" id="SSF50621">
    <property type="entry name" value="Alanine racemase C-terminal domain-like"/>
    <property type="match status" value="1"/>
</dbReference>
<evidence type="ECO:0000256" key="1">
    <source>
        <dbReference type="ARBA" id="ARBA00000316"/>
    </source>
</evidence>
<evidence type="ECO:0000256" key="3">
    <source>
        <dbReference type="ARBA" id="ARBA00022898"/>
    </source>
</evidence>
<gene>
    <name evidence="9" type="ORF">SAMN05421749_101419</name>
</gene>
<dbReference type="PANTHER" id="PTHR30511:SF0">
    <property type="entry name" value="ALANINE RACEMASE, CATABOLIC-RELATED"/>
    <property type="match status" value="1"/>
</dbReference>
<dbReference type="PRINTS" id="PR00992">
    <property type="entry name" value="ALARACEMASE"/>
</dbReference>
<dbReference type="Gene3D" id="2.40.37.10">
    <property type="entry name" value="Lyase, Ornithine Decarboxylase, Chain A, domain 1"/>
    <property type="match status" value="1"/>
</dbReference>
<dbReference type="GO" id="GO:0030170">
    <property type="term" value="F:pyridoxal phosphate binding"/>
    <property type="evidence" value="ECO:0007669"/>
    <property type="project" value="UniProtKB-UniRule"/>
</dbReference>
<organism evidence="9 10">
    <name type="scientific">Acinetobacter marinus</name>
    <dbReference type="NCBI Taxonomy" id="281375"/>
    <lineage>
        <taxon>Bacteria</taxon>
        <taxon>Pseudomonadati</taxon>
        <taxon>Pseudomonadota</taxon>
        <taxon>Gammaproteobacteria</taxon>
        <taxon>Moraxellales</taxon>
        <taxon>Moraxellaceae</taxon>
        <taxon>Acinetobacter</taxon>
    </lineage>
</organism>
<dbReference type="PANTHER" id="PTHR30511">
    <property type="entry name" value="ALANINE RACEMASE"/>
    <property type="match status" value="1"/>
</dbReference>
<feature type="domain" description="Alanine racemase C-terminal" evidence="8">
    <location>
        <begin position="234"/>
        <end position="359"/>
    </location>
</feature>
<dbReference type="Gene3D" id="3.20.20.10">
    <property type="entry name" value="Alanine racemase"/>
    <property type="match status" value="1"/>
</dbReference>
<comment type="catalytic activity">
    <reaction evidence="1 5">
        <text>L-alanine = D-alanine</text>
        <dbReference type="Rhea" id="RHEA:20249"/>
        <dbReference type="ChEBI" id="CHEBI:57416"/>
        <dbReference type="ChEBI" id="CHEBI:57972"/>
        <dbReference type="EC" id="5.1.1.1"/>
    </reaction>
</comment>
<feature type="active site" description="Proton acceptor; specific for D-alanine" evidence="5">
    <location>
        <position position="34"/>
    </location>
</feature>
<dbReference type="OrthoDB" id="9813814at2"/>
<dbReference type="EMBL" id="FMYK01000001">
    <property type="protein sequence ID" value="SDB85469.1"/>
    <property type="molecule type" value="Genomic_DNA"/>
</dbReference>
<accession>A0A1G6GU20</accession>
<evidence type="ECO:0000256" key="2">
    <source>
        <dbReference type="ARBA" id="ARBA00001933"/>
    </source>
</evidence>
<dbReference type="InterPro" id="IPR009006">
    <property type="entry name" value="Ala_racemase/Decarboxylase_C"/>
</dbReference>
<dbReference type="Pfam" id="PF00842">
    <property type="entry name" value="Ala_racemase_C"/>
    <property type="match status" value="1"/>
</dbReference>
<evidence type="ECO:0000256" key="7">
    <source>
        <dbReference type="PIRSR" id="PIRSR600821-52"/>
    </source>
</evidence>
<evidence type="ECO:0000259" key="8">
    <source>
        <dbReference type="SMART" id="SM01005"/>
    </source>
</evidence>
<dbReference type="InterPro" id="IPR001608">
    <property type="entry name" value="Ala_racemase_N"/>
</dbReference>
<sequence>MRHACIRIRKSALKHNFNRVKQLAPQSKVVCMVKANAYGIGVQPAVEAFAEADAFGVATLAEALEIRALGNQKAITLIEGIVEADEMNVVLEHKLECVIHHHTQLDWLLAHKADYQRLGLKVWVKLNSGMNRLGFKVDEIIPVIHQLKNEGFHCVLAMHFANADVPDHPMNQQQIDQLLQVKHACAPIEVSCCNSAAIINWADLHSDYVRPGIMLYGASPFADRSASSLDLAVVMQFEAKIIAINPIKSGEYVGYGASYRAEQNMTIAVVSIGYGDGYPRSLFSQNHVAISGKKVPVVGRVSMDMITIDISAMKDQVKLGDVVELWGDTQTVDEVAQCNQSIGYELMCRLSKRPKIVIED</sequence>
<keyword evidence="10" id="KW-1185">Reference proteome</keyword>
<dbReference type="EC" id="5.1.1.1" evidence="5"/>
<dbReference type="InterPro" id="IPR029066">
    <property type="entry name" value="PLP-binding_barrel"/>
</dbReference>
<dbReference type="AlphaFoldDB" id="A0A1G6GU20"/>